<evidence type="ECO:0000313" key="1">
    <source>
        <dbReference type="EMBL" id="OAQ86399.1"/>
    </source>
</evidence>
<dbReference type="EMBL" id="LSBH01000001">
    <property type="protein sequence ID" value="OAQ86399.1"/>
    <property type="molecule type" value="Genomic_DNA"/>
</dbReference>
<reference evidence="1 2" key="1">
    <citation type="submission" date="2016-01" db="EMBL/GenBank/DDBJ databases">
        <title>Biosynthesis of antibiotic leucinostatins and their inhibition on Phytophthora in bio-control Purpureocillium lilacinum.</title>
        <authorList>
            <person name="Wang G."/>
            <person name="Liu Z."/>
            <person name="Lin R."/>
            <person name="Li E."/>
            <person name="Mao Z."/>
            <person name="Ling J."/>
            <person name="Yin W."/>
            <person name="Xie B."/>
        </authorList>
    </citation>
    <scope>NUCLEOTIDE SEQUENCE [LARGE SCALE GENOMIC DNA]</scope>
    <source>
        <strain evidence="1">PLBJ-1</strain>
    </source>
</reference>
<protein>
    <submittedName>
        <fullName evidence="1">Uncharacterized protein</fullName>
    </submittedName>
</protein>
<name>A0A179HAD7_PURLI</name>
<organism evidence="1 2">
    <name type="scientific">Purpureocillium lilacinum</name>
    <name type="common">Paecilomyces lilacinus</name>
    <dbReference type="NCBI Taxonomy" id="33203"/>
    <lineage>
        <taxon>Eukaryota</taxon>
        <taxon>Fungi</taxon>
        <taxon>Dikarya</taxon>
        <taxon>Ascomycota</taxon>
        <taxon>Pezizomycotina</taxon>
        <taxon>Sordariomycetes</taxon>
        <taxon>Hypocreomycetidae</taxon>
        <taxon>Hypocreales</taxon>
        <taxon>Ophiocordycipitaceae</taxon>
        <taxon>Purpureocillium</taxon>
    </lineage>
</organism>
<gene>
    <name evidence="1" type="ORF">VFPBJ_00439</name>
</gene>
<proteinExistence type="predicted"/>
<sequence length="191" mass="20759">MEENSRPHTIGCRAYDRLAIEPCPSTHPATPAHSIARQLPRGWLPESFAGKAPEATDSWASIDGDGGVGLRQLRWSPGILSCLGRPVPSLFSALLTWLRLLGLLLPLPARIMAATRAGHDVRWESAMSARRQWRTWPSLPILAADGLRPWPQRRHLLCAEDYGGQCVRGPAAGLPRLQPGSQPSNSGLAAE</sequence>
<dbReference type="AlphaFoldDB" id="A0A179HAD7"/>
<dbReference type="Proteomes" id="UP000078240">
    <property type="component" value="Unassembled WGS sequence"/>
</dbReference>
<comment type="caution">
    <text evidence="1">The sequence shown here is derived from an EMBL/GenBank/DDBJ whole genome shotgun (WGS) entry which is preliminary data.</text>
</comment>
<evidence type="ECO:0000313" key="2">
    <source>
        <dbReference type="Proteomes" id="UP000078240"/>
    </source>
</evidence>
<accession>A0A179HAD7</accession>